<evidence type="ECO:0000256" key="1">
    <source>
        <dbReference type="SAM" id="MobiDB-lite"/>
    </source>
</evidence>
<protein>
    <recommendedName>
        <fullName evidence="4">DUF4189 domain-containing protein</fullName>
    </recommendedName>
</protein>
<reference evidence="2 3" key="1">
    <citation type="submission" date="2024-03" db="EMBL/GenBank/DDBJ databases">
        <title>Novel species of the genus Variovorax.</title>
        <authorList>
            <person name="Liu Q."/>
            <person name="Xin Y.-H."/>
        </authorList>
    </citation>
    <scope>NUCLEOTIDE SEQUENCE [LARGE SCALE GENOMIC DNA]</scope>
    <source>
        <strain evidence="2 3">KACC 18900</strain>
    </source>
</reference>
<organism evidence="2 3">
    <name type="scientific">Variovorax rhizosphaerae</name>
    <dbReference type="NCBI Taxonomy" id="1836200"/>
    <lineage>
        <taxon>Bacteria</taxon>
        <taxon>Pseudomonadati</taxon>
        <taxon>Pseudomonadota</taxon>
        <taxon>Betaproteobacteria</taxon>
        <taxon>Burkholderiales</taxon>
        <taxon>Comamonadaceae</taxon>
        <taxon>Variovorax</taxon>
    </lineage>
</organism>
<feature type="compositionally biased region" description="Basic and acidic residues" evidence="1">
    <location>
        <begin position="105"/>
        <end position="116"/>
    </location>
</feature>
<feature type="compositionally biased region" description="Basic and acidic residues" evidence="1">
    <location>
        <begin position="62"/>
        <end position="74"/>
    </location>
</feature>
<accession>A0ABU8WXI6</accession>
<sequence length="249" mass="27574">MIMREHRPRQWWPLIVIWPFVYSNVPAVAGHQPGPLVPVGFVLAPAEPQEEVQRKNVKPRGSHAERSTKERVTDESPPAGETTRTRLKERERTGSPGKAASTSASDRRSAEKRDHAASATGALAAPLAYLSVFTADNTFAVRSGNSVSNAESRAKEACEARKCNKRWTIANDKKICLAVASYVTRSNGTEWNNYFRGLAETVIDDATKEALSQCNAFRLEMSTKFKTNNSPVLSQCWPLWAGCNDKEIQ</sequence>
<proteinExistence type="predicted"/>
<evidence type="ECO:0000313" key="2">
    <source>
        <dbReference type="EMBL" id="MEJ8852252.1"/>
    </source>
</evidence>
<name>A0ABU8WXI6_9BURK</name>
<feature type="region of interest" description="Disordered" evidence="1">
    <location>
        <begin position="49"/>
        <end position="117"/>
    </location>
</feature>
<evidence type="ECO:0000313" key="3">
    <source>
        <dbReference type="Proteomes" id="UP001385892"/>
    </source>
</evidence>
<dbReference type="EMBL" id="JBBKZT010000034">
    <property type="protein sequence ID" value="MEJ8852252.1"/>
    <property type="molecule type" value="Genomic_DNA"/>
</dbReference>
<feature type="compositionally biased region" description="Basic and acidic residues" evidence="1">
    <location>
        <begin position="83"/>
        <end position="93"/>
    </location>
</feature>
<evidence type="ECO:0008006" key="4">
    <source>
        <dbReference type="Google" id="ProtNLM"/>
    </source>
</evidence>
<dbReference type="Proteomes" id="UP001385892">
    <property type="component" value="Unassembled WGS sequence"/>
</dbReference>
<dbReference type="RefSeq" id="WP_340348165.1">
    <property type="nucleotide sequence ID" value="NZ_JBBKZT010000034.1"/>
</dbReference>
<comment type="caution">
    <text evidence="2">The sequence shown here is derived from an EMBL/GenBank/DDBJ whole genome shotgun (WGS) entry which is preliminary data.</text>
</comment>
<keyword evidence="3" id="KW-1185">Reference proteome</keyword>
<gene>
    <name evidence="2" type="ORF">WKW82_36880</name>
</gene>